<dbReference type="SUPFAM" id="SSF90073">
    <property type="entry name" value="GCM domain"/>
    <property type="match status" value="1"/>
</dbReference>
<dbReference type="InterPro" id="IPR039791">
    <property type="entry name" value="GCM"/>
</dbReference>
<dbReference type="VEuPathDB" id="VectorBase:SCAU006789"/>
<dbReference type="PROSITE" id="PS50807">
    <property type="entry name" value="GCM"/>
    <property type="match status" value="1"/>
</dbReference>
<dbReference type="Gene3D" id="3.30.70.3530">
    <property type="entry name" value="GCM motif"/>
    <property type="match status" value="1"/>
</dbReference>
<dbReference type="InterPro" id="IPR036115">
    <property type="entry name" value="GCM_dom_sf"/>
</dbReference>
<dbReference type="PANTHER" id="PTHR12414:SF8">
    <property type="entry name" value="TRANSCRIPTION FACTOR GLIAL CELLS MISSING-RELATED"/>
    <property type="match status" value="1"/>
</dbReference>
<dbReference type="GO" id="GO:0000978">
    <property type="term" value="F:RNA polymerase II cis-regulatory region sequence-specific DNA binding"/>
    <property type="evidence" value="ECO:0007669"/>
    <property type="project" value="TreeGrafter"/>
</dbReference>
<gene>
    <name evidence="8" type="primary">106092523</name>
</gene>
<dbReference type="GO" id="GO:0042063">
    <property type="term" value="P:gliogenesis"/>
    <property type="evidence" value="ECO:0007669"/>
    <property type="project" value="TreeGrafter"/>
</dbReference>
<keyword evidence="6" id="KW-0539">Nucleus</keyword>
<dbReference type="GO" id="GO:0001228">
    <property type="term" value="F:DNA-binding transcription activator activity, RNA polymerase II-specific"/>
    <property type="evidence" value="ECO:0007669"/>
    <property type="project" value="InterPro"/>
</dbReference>
<dbReference type="GO" id="GO:0005634">
    <property type="term" value="C:nucleus"/>
    <property type="evidence" value="ECO:0007669"/>
    <property type="project" value="UniProtKB-SubCell"/>
</dbReference>
<evidence type="ECO:0000313" key="8">
    <source>
        <dbReference type="EnsemblMetazoa" id="SCAU006789-PA"/>
    </source>
</evidence>
<dbReference type="Proteomes" id="UP000095300">
    <property type="component" value="Unassembled WGS sequence"/>
</dbReference>
<dbReference type="STRING" id="35570.A0A1I8PC76"/>
<evidence type="ECO:0000256" key="5">
    <source>
        <dbReference type="ARBA" id="ARBA00023163"/>
    </source>
</evidence>
<sequence length="572" mass="63297">MVINTPLTVPCGTASPPATRSRVQIDWDINDTVVPMVTEFDEFHDWANGHCRLVYSSTSEEAKKHSSGWAMRNTNNHNINILKKSCLGVLLCSANCKLPNGNSVHLRPAICDKARRKQQGKACPNRNCNGRLEIQSCRGHCGYPVTHFWRRAGNTIFFQAKGTHDHPRPEAKGSSEARRLLGSGRRARSLAVLLARDAALNDKLTSLRTGKRQNHKMDANLNGSMNPAHKKKRPMRELTQNTNSNAHLVQNSYNNPVTEVPHFDQGLQNQWLPEINSPLYTNNVTTTSTTLPEFNYSPSQISSLEQQTYNIHYETPASCLSSPQSSTYSYAQQYSPNNSAIDEGLMAVTPNAVYNQQLPAVASEFSPLDNKKWLYESCDDASSLTSSSGYNSDDYYYSSYVSPSLNVFESSTTVSSSLSKEMPQQQAQLPSPTYYSSGSPTATDIYQSVFEADLPSTLYGSTAADNNYQTSINHSEFGDNMLNHAPQQQQYQVLSNYTSDVGAGNAAVGQTGTDFYYSNSGGDNGGEWNIQMENSSTAMYSQHHHQQLQQMDSQVLTQQQQHVLPSLSAGVF</sequence>
<evidence type="ECO:0000259" key="7">
    <source>
        <dbReference type="PROSITE" id="PS50807"/>
    </source>
</evidence>
<dbReference type="PANTHER" id="PTHR12414">
    <property type="entry name" value="GLIAL CELLS MISSING RELATED/GLIDE"/>
    <property type="match status" value="1"/>
</dbReference>
<dbReference type="AlphaFoldDB" id="A0A1I8PC76"/>
<proteinExistence type="predicted"/>
<keyword evidence="4" id="KW-0238">DNA-binding</keyword>
<accession>A0A1I8PC76</accession>
<dbReference type="Pfam" id="PF03615">
    <property type="entry name" value="GCM"/>
    <property type="match status" value="1"/>
</dbReference>
<comment type="subcellular location">
    <subcellularLocation>
        <location evidence="1">Nucleus</location>
    </subcellularLocation>
</comment>
<dbReference type="EnsemblMetazoa" id="SCAU006789-RA">
    <property type="protein sequence ID" value="SCAU006789-PA"/>
    <property type="gene ID" value="SCAU006789"/>
</dbReference>
<keyword evidence="5" id="KW-0804">Transcription</keyword>
<evidence type="ECO:0000313" key="9">
    <source>
        <dbReference type="Proteomes" id="UP000095300"/>
    </source>
</evidence>
<dbReference type="InterPro" id="IPR003902">
    <property type="entry name" value="Tscrpt_reg_GCM"/>
</dbReference>
<evidence type="ECO:0000256" key="1">
    <source>
        <dbReference type="ARBA" id="ARBA00004123"/>
    </source>
</evidence>
<keyword evidence="2" id="KW-0217">Developmental protein</keyword>
<feature type="domain" description="GCM" evidence="7">
    <location>
        <begin position="25"/>
        <end position="181"/>
    </location>
</feature>
<evidence type="ECO:0000256" key="4">
    <source>
        <dbReference type="ARBA" id="ARBA00023125"/>
    </source>
</evidence>
<evidence type="ECO:0000256" key="2">
    <source>
        <dbReference type="ARBA" id="ARBA00022473"/>
    </source>
</evidence>
<dbReference type="OrthoDB" id="6241117at2759"/>
<protein>
    <recommendedName>
        <fullName evidence="7">GCM domain-containing protein</fullName>
    </recommendedName>
</protein>
<evidence type="ECO:0000256" key="3">
    <source>
        <dbReference type="ARBA" id="ARBA00023015"/>
    </source>
</evidence>
<dbReference type="Gene3D" id="2.20.25.670">
    <property type="entry name" value="GCM domain, large subdomain"/>
    <property type="match status" value="1"/>
</dbReference>
<dbReference type="InterPro" id="IPR043020">
    <property type="entry name" value="GCM_large"/>
</dbReference>
<reference evidence="8" key="1">
    <citation type="submission" date="2020-05" db="UniProtKB">
        <authorList>
            <consortium name="EnsemblMetazoa"/>
        </authorList>
    </citation>
    <scope>IDENTIFICATION</scope>
    <source>
        <strain evidence="8">USDA</strain>
    </source>
</reference>
<keyword evidence="3" id="KW-0805">Transcription regulation</keyword>
<dbReference type="KEGG" id="scac:106092523"/>
<evidence type="ECO:0000256" key="6">
    <source>
        <dbReference type="ARBA" id="ARBA00023242"/>
    </source>
</evidence>
<dbReference type="FunFam" id="3.30.70.3530:FF:000001">
    <property type="entry name" value="Chorion-specific transcription factor GCMb"/>
    <property type="match status" value="1"/>
</dbReference>
<organism evidence="8 9">
    <name type="scientific">Stomoxys calcitrans</name>
    <name type="common">Stable fly</name>
    <name type="synonym">Conops calcitrans</name>
    <dbReference type="NCBI Taxonomy" id="35570"/>
    <lineage>
        <taxon>Eukaryota</taxon>
        <taxon>Metazoa</taxon>
        <taxon>Ecdysozoa</taxon>
        <taxon>Arthropoda</taxon>
        <taxon>Hexapoda</taxon>
        <taxon>Insecta</taxon>
        <taxon>Pterygota</taxon>
        <taxon>Neoptera</taxon>
        <taxon>Endopterygota</taxon>
        <taxon>Diptera</taxon>
        <taxon>Brachycera</taxon>
        <taxon>Muscomorpha</taxon>
        <taxon>Muscoidea</taxon>
        <taxon>Muscidae</taxon>
        <taxon>Stomoxys</taxon>
    </lineage>
</organism>
<name>A0A1I8PC76_STOCA</name>
<keyword evidence="9" id="KW-1185">Reference proteome</keyword>
<dbReference type="InterPro" id="IPR043021">
    <property type="entry name" value="GCM_small"/>
</dbReference>